<feature type="binding site" evidence="6">
    <location>
        <begin position="27"/>
        <end position="32"/>
    </location>
    <ligand>
        <name>ATP</name>
        <dbReference type="ChEBI" id="CHEBI:30616"/>
    </ligand>
</feature>
<evidence type="ECO:0000256" key="5">
    <source>
        <dbReference type="ARBA" id="ARBA00048539"/>
    </source>
</evidence>
<dbReference type="Gene3D" id="3.40.50.620">
    <property type="entry name" value="HUPs"/>
    <property type="match status" value="1"/>
</dbReference>
<evidence type="ECO:0000256" key="1">
    <source>
        <dbReference type="ARBA" id="ARBA00022598"/>
    </source>
</evidence>
<dbReference type="GO" id="GO:0006400">
    <property type="term" value="P:tRNA modification"/>
    <property type="evidence" value="ECO:0007669"/>
    <property type="project" value="UniProtKB-UniRule"/>
</dbReference>
<dbReference type="EMBL" id="MK408748">
    <property type="protein sequence ID" value="QBL75752.1"/>
    <property type="molecule type" value="Genomic_DNA"/>
</dbReference>
<dbReference type="CDD" id="cd01992">
    <property type="entry name" value="TilS_N"/>
    <property type="match status" value="1"/>
</dbReference>
<dbReference type="GO" id="GO:0032267">
    <property type="term" value="F:tRNA(Ile)-lysidine synthase activity"/>
    <property type="evidence" value="ECO:0007669"/>
    <property type="project" value="UniProtKB-EC"/>
</dbReference>
<comment type="function">
    <text evidence="6">Ligates lysine onto the cytidine present at position 34 of the AUA codon-specific tRNA(Ile) that contains the anticodon CAU, in an ATP-dependent manner. Cytidine is converted to lysidine, thus changing the amino acid specificity of the tRNA from methionine to isoleucine.</text>
</comment>
<keyword evidence="2 6" id="KW-0819">tRNA processing</keyword>
<keyword evidence="8" id="KW-0934">Plastid</keyword>
<dbReference type="Pfam" id="PF01171">
    <property type="entry name" value="ATP_bind_3"/>
    <property type="match status" value="1"/>
</dbReference>
<name>A0A482CGV1_9FLOR</name>
<comment type="domain">
    <text evidence="6">The N-terminal region contains the highly conserved SGGXDS motif, predicted to be a P-loop motif involved in ATP binding.</text>
</comment>
<dbReference type="EC" id="6.3.4.19" evidence="6"/>
<dbReference type="HAMAP" id="MF_01161">
    <property type="entry name" value="tRNA_Ile_lys_synt"/>
    <property type="match status" value="1"/>
</dbReference>
<organism evidence="8">
    <name type="scientific">Corallina ferreyrae</name>
    <dbReference type="NCBI Taxonomy" id="2547422"/>
    <lineage>
        <taxon>Eukaryota</taxon>
        <taxon>Rhodophyta</taxon>
        <taxon>Florideophyceae</taxon>
        <taxon>Corallinophycidae</taxon>
        <taxon>Corallinales</taxon>
        <taxon>Corallinaceae</taxon>
        <taxon>Corallinoideae</taxon>
        <taxon>Corallina</taxon>
    </lineage>
</organism>
<comment type="similarity">
    <text evidence="6">Belongs to the tRNA(Ile)-lysidine synthase family.</text>
</comment>
<proteinExistence type="inferred from homology"/>
<dbReference type="AlphaFoldDB" id="A0A482CGV1"/>
<evidence type="ECO:0000256" key="6">
    <source>
        <dbReference type="HAMAP-Rule" id="MF_01161"/>
    </source>
</evidence>
<evidence type="ECO:0000256" key="2">
    <source>
        <dbReference type="ARBA" id="ARBA00022694"/>
    </source>
</evidence>
<dbReference type="GO" id="GO:0005524">
    <property type="term" value="F:ATP binding"/>
    <property type="evidence" value="ECO:0007669"/>
    <property type="project" value="UniProtKB-UniRule"/>
</dbReference>
<dbReference type="PANTHER" id="PTHR43033:SF1">
    <property type="entry name" value="TRNA(ILE)-LYSIDINE SYNTHASE-RELATED"/>
    <property type="match status" value="1"/>
</dbReference>
<evidence type="ECO:0000313" key="8">
    <source>
        <dbReference type="EMBL" id="QBL75752.1"/>
    </source>
</evidence>
<dbReference type="SUPFAM" id="SSF82829">
    <property type="entry name" value="MesJ substrate recognition domain-like"/>
    <property type="match status" value="1"/>
</dbReference>
<keyword evidence="4 6" id="KW-0067">ATP-binding</keyword>
<accession>A0A482CGV1</accession>
<dbReference type="InterPro" id="IPR014729">
    <property type="entry name" value="Rossmann-like_a/b/a_fold"/>
</dbReference>
<dbReference type="NCBIfam" id="TIGR02432">
    <property type="entry name" value="lysidine_TilS_N"/>
    <property type="match status" value="1"/>
</dbReference>
<protein>
    <recommendedName>
        <fullName evidence="6">tRNA(Ile)-lysidine synthase</fullName>
        <ecNumber evidence="6">6.3.4.19</ecNumber>
    </recommendedName>
    <alternativeName>
        <fullName evidence="6">tRNA(Ile)-2-lysyl-cytidine synthase</fullName>
    </alternativeName>
    <alternativeName>
        <fullName evidence="6">tRNA(Ile)-lysidine synthetase</fullName>
    </alternativeName>
</protein>
<keyword evidence="3 6" id="KW-0547">Nucleotide-binding</keyword>
<keyword evidence="1 6" id="KW-0436">Ligase</keyword>
<geneLocation type="plastid" evidence="8"/>
<sequence length="326" mass="38849">MPTFLHKKFKLNFNPSIKKNRLLIAVSGGQDSVCLIKLLSEHLKQLAINNIEAIYIDHQWKKDSSKHVEHLINIIHKIMIPISIYQIKENVFSEAEARNLRYKIIIKHAIINKCNTIITGHNQNDQVETLIQHLLRGTTLNGITNLILKKQISNKITLIRPLINFTRSEITWFCRQFCLPIWSDKTNYNYKVRRNRLRNELIPYLENYFNPNIQYNLHKFLELCQEDNEYIKENAIKLYIKSKHPFLTSLNFNLLKKQHIVLQKRVLQLYFHYNFNKIINTEIIFIITKPKAQKNINKYTLLTNDLIIQYSNGWIYTNFSHNSQKY</sequence>
<comment type="catalytic activity">
    <reaction evidence="5 6">
        <text>cytidine(34) in tRNA(Ile2) + L-lysine + ATP = lysidine(34) in tRNA(Ile2) + AMP + diphosphate + H(+)</text>
        <dbReference type="Rhea" id="RHEA:43744"/>
        <dbReference type="Rhea" id="RHEA-COMP:10625"/>
        <dbReference type="Rhea" id="RHEA-COMP:10670"/>
        <dbReference type="ChEBI" id="CHEBI:15378"/>
        <dbReference type="ChEBI" id="CHEBI:30616"/>
        <dbReference type="ChEBI" id="CHEBI:32551"/>
        <dbReference type="ChEBI" id="CHEBI:33019"/>
        <dbReference type="ChEBI" id="CHEBI:82748"/>
        <dbReference type="ChEBI" id="CHEBI:83665"/>
        <dbReference type="ChEBI" id="CHEBI:456215"/>
        <dbReference type="EC" id="6.3.4.19"/>
    </reaction>
</comment>
<gene>
    <name evidence="6 8" type="primary">tilS</name>
</gene>
<dbReference type="Gene3D" id="1.20.59.20">
    <property type="match status" value="1"/>
</dbReference>
<dbReference type="InterPro" id="IPR012094">
    <property type="entry name" value="tRNA_Ile_lys_synt"/>
</dbReference>
<dbReference type="InterPro" id="IPR011063">
    <property type="entry name" value="TilS/TtcA_N"/>
</dbReference>
<dbReference type="PANTHER" id="PTHR43033">
    <property type="entry name" value="TRNA(ILE)-LYSIDINE SYNTHASE-RELATED"/>
    <property type="match status" value="1"/>
</dbReference>
<feature type="domain" description="tRNA(Ile)-lysidine/2-thiocytidine synthase N-terminal" evidence="7">
    <location>
        <begin position="22"/>
        <end position="200"/>
    </location>
</feature>
<dbReference type="SUPFAM" id="SSF52402">
    <property type="entry name" value="Adenine nucleotide alpha hydrolases-like"/>
    <property type="match status" value="1"/>
</dbReference>
<evidence type="ECO:0000256" key="4">
    <source>
        <dbReference type="ARBA" id="ARBA00022840"/>
    </source>
</evidence>
<dbReference type="RefSeq" id="YP_009589236.1">
    <property type="nucleotide sequence ID" value="NC_041636.1"/>
</dbReference>
<dbReference type="GeneID" id="39720416"/>
<evidence type="ECO:0000259" key="7">
    <source>
        <dbReference type="Pfam" id="PF01171"/>
    </source>
</evidence>
<dbReference type="InterPro" id="IPR012795">
    <property type="entry name" value="tRNA_Ile_lys_synt_N"/>
</dbReference>
<evidence type="ECO:0000256" key="3">
    <source>
        <dbReference type="ARBA" id="ARBA00022741"/>
    </source>
</evidence>
<reference evidence="8" key="1">
    <citation type="journal article" date="2019" name="Mitochondrial DNA Part B Resour">
        <title>Conspecificity of the Peruvian Corallina ferreyrae with C. caespitosa (Corallinaceae, Rhodophyta) inferred from genomic analysis of the type specimen.</title>
        <authorList>
            <person name="Bustamante D.E."/>
            <person name="Calderon M.S."/>
            <person name="Hughey J.R."/>
        </authorList>
    </citation>
    <scope>NUCLEOTIDE SEQUENCE</scope>
</reference>